<dbReference type="EMBL" id="JAPFFM010000015">
    <property type="protein sequence ID" value="KAJ6708594.1"/>
    <property type="molecule type" value="Genomic_DNA"/>
</dbReference>
<dbReference type="AlphaFoldDB" id="A0A9Q0QL80"/>
<reference evidence="1" key="1">
    <citation type="submission" date="2022-11" db="EMBL/GenBank/DDBJ databases">
        <authorList>
            <person name="Hyden B.L."/>
            <person name="Feng K."/>
            <person name="Yates T."/>
            <person name="Jawdy S."/>
            <person name="Smart L.B."/>
            <person name="Muchero W."/>
        </authorList>
    </citation>
    <scope>NUCLEOTIDE SEQUENCE</scope>
    <source>
        <tissue evidence="1">Shoot tip</tissue>
    </source>
</reference>
<organism evidence="1 2">
    <name type="scientific">Salix koriyanagi</name>
    <dbReference type="NCBI Taxonomy" id="2511006"/>
    <lineage>
        <taxon>Eukaryota</taxon>
        <taxon>Viridiplantae</taxon>
        <taxon>Streptophyta</taxon>
        <taxon>Embryophyta</taxon>
        <taxon>Tracheophyta</taxon>
        <taxon>Spermatophyta</taxon>
        <taxon>Magnoliopsida</taxon>
        <taxon>eudicotyledons</taxon>
        <taxon>Gunneridae</taxon>
        <taxon>Pentapetalae</taxon>
        <taxon>rosids</taxon>
        <taxon>fabids</taxon>
        <taxon>Malpighiales</taxon>
        <taxon>Salicaceae</taxon>
        <taxon>Saliceae</taxon>
        <taxon>Salix</taxon>
    </lineage>
</organism>
<accession>A0A9Q0QL80</accession>
<keyword evidence="2" id="KW-1185">Reference proteome</keyword>
<evidence type="ECO:0000313" key="1">
    <source>
        <dbReference type="EMBL" id="KAJ6708594.1"/>
    </source>
</evidence>
<evidence type="ECO:0000313" key="2">
    <source>
        <dbReference type="Proteomes" id="UP001151752"/>
    </source>
</evidence>
<protein>
    <submittedName>
        <fullName evidence="1">Uncharacterized protein</fullName>
    </submittedName>
</protein>
<name>A0A9Q0QL80_9ROSI</name>
<gene>
    <name evidence="1" type="ORF">OIU74_009823</name>
</gene>
<dbReference type="Proteomes" id="UP001151752">
    <property type="component" value="Chromosome 2"/>
</dbReference>
<sequence>MDENEREEEEQQQQQQQQCVHDVAKAVANKKESGSNTTLLDWKKTLFSVHTVEHLIFCDLLRSDMRGMHEAFQGSHCVPSFCYLVLVE</sequence>
<reference evidence="1" key="2">
    <citation type="journal article" date="2023" name="Int. J. Mol. Sci.">
        <title>De Novo Assembly and Annotation of 11 Diverse Shrub Willow (Salix) Genomes Reveals Novel Gene Organization in Sex-Linked Regions.</title>
        <authorList>
            <person name="Hyden B."/>
            <person name="Feng K."/>
            <person name="Yates T.B."/>
            <person name="Jawdy S."/>
            <person name="Cereghino C."/>
            <person name="Smart L.B."/>
            <person name="Muchero W."/>
        </authorList>
    </citation>
    <scope>NUCLEOTIDE SEQUENCE</scope>
    <source>
        <tissue evidence="1">Shoot tip</tissue>
    </source>
</reference>
<comment type="caution">
    <text evidence="1">The sequence shown here is derived from an EMBL/GenBank/DDBJ whole genome shotgun (WGS) entry which is preliminary data.</text>
</comment>
<proteinExistence type="predicted"/>